<keyword evidence="1" id="KW-0812">Transmembrane</keyword>
<evidence type="ECO:0000313" key="3">
    <source>
        <dbReference type="Proteomes" id="UP000649179"/>
    </source>
</evidence>
<proteinExistence type="predicted"/>
<comment type="caution">
    <text evidence="2">The sequence shown here is derived from an EMBL/GenBank/DDBJ whole genome shotgun (WGS) entry which is preliminary data.</text>
</comment>
<dbReference type="Proteomes" id="UP000649179">
    <property type="component" value="Unassembled WGS sequence"/>
</dbReference>
<feature type="transmembrane region" description="Helical" evidence="1">
    <location>
        <begin position="106"/>
        <end position="126"/>
    </location>
</feature>
<keyword evidence="1" id="KW-0472">Membrane</keyword>
<organism evidence="2 3">
    <name type="scientific">Marmoricola endophyticus</name>
    <dbReference type="NCBI Taxonomy" id="2040280"/>
    <lineage>
        <taxon>Bacteria</taxon>
        <taxon>Bacillati</taxon>
        <taxon>Actinomycetota</taxon>
        <taxon>Actinomycetes</taxon>
        <taxon>Propionibacteriales</taxon>
        <taxon>Nocardioidaceae</taxon>
        <taxon>Marmoricola</taxon>
    </lineage>
</organism>
<keyword evidence="1" id="KW-1133">Transmembrane helix</keyword>
<gene>
    <name evidence="2" type="ORF">GCM10011519_00200</name>
</gene>
<reference evidence="2" key="1">
    <citation type="journal article" date="2014" name="Int. J. Syst. Evol. Microbiol.">
        <title>Complete genome sequence of Corynebacterium casei LMG S-19264T (=DSM 44701T), isolated from a smear-ripened cheese.</title>
        <authorList>
            <consortium name="US DOE Joint Genome Institute (JGI-PGF)"/>
            <person name="Walter F."/>
            <person name="Albersmeier A."/>
            <person name="Kalinowski J."/>
            <person name="Ruckert C."/>
        </authorList>
    </citation>
    <scope>NUCLEOTIDE SEQUENCE</scope>
    <source>
        <strain evidence="2">CGMCC 1.16067</strain>
    </source>
</reference>
<dbReference type="SUPFAM" id="SSF103473">
    <property type="entry name" value="MFS general substrate transporter"/>
    <property type="match status" value="1"/>
</dbReference>
<feature type="transmembrane region" description="Helical" evidence="1">
    <location>
        <begin position="33"/>
        <end position="60"/>
    </location>
</feature>
<keyword evidence="3" id="KW-1185">Reference proteome</keyword>
<feature type="transmembrane region" description="Helical" evidence="1">
    <location>
        <begin position="72"/>
        <end position="94"/>
    </location>
</feature>
<accession>A0A917BAA5</accession>
<dbReference type="EMBL" id="BMKQ01000001">
    <property type="protein sequence ID" value="GGF30731.1"/>
    <property type="molecule type" value="Genomic_DNA"/>
</dbReference>
<dbReference type="RefSeq" id="WP_188777095.1">
    <property type="nucleotide sequence ID" value="NZ_BMKQ01000001.1"/>
</dbReference>
<reference evidence="2" key="2">
    <citation type="submission" date="2020-09" db="EMBL/GenBank/DDBJ databases">
        <authorList>
            <person name="Sun Q."/>
            <person name="Zhou Y."/>
        </authorList>
    </citation>
    <scope>NUCLEOTIDE SEQUENCE</scope>
    <source>
        <strain evidence="2">CGMCC 1.16067</strain>
    </source>
</reference>
<feature type="transmembrane region" description="Helical" evidence="1">
    <location>
        <begin position="7"/>
        <end position="27"/>
    </location>
</feature>
<evidence type="ECO:0000256" key="1">
    <source>
        <dbReference type="SAM" id="Phobius"/>
    </source>
</evidence>
<sequence length="148" mass="15237">MRARVGIGAVGVLVGAYGAYLLLGLGWDNLLAAVYWLAGGVILHDFVLSVALLGVALLVVAVVPARVRGPVVAGLVVLGSVTLLAVPVLGSFGAKADNPTLLDRNYWLGWVVLALLVVLATAVGVVRRLRTPASGPPDPEGTEREPEA</sequence>
<evidence type="ECO:0000313" key="2">
    <source>
        <dbReference type="EMBL" id="GGF30731.1"/>
    </source>
</evidence>
<dbReference type="InterPro" id="IPR036259">
    <property type="entry name" value="MFS_trans_sf"/>
</dbReference>
<name>A0A917BAA5_9ACTN</name>
<dbReference type="AlphaFoldDB" id="A0A917BAA5"/>
<protein>
    <submittedName>
        <fullName evidence="2">Uncharacterized protein</fullName>
    </submittedName>
</protein>